<organism evidence="2 3">
    <name type="scientific">Methylobacterium iners</name>
    <dbReference type="NCBI Taxonomy" id="418707"/>
    <lineage>
        <taxon>Bacteria</taxon>
        <taxon>Pseudomonadati</taxon>
        <taxon>Pseudomonadota</taxon>
        <taxon>Alphaproteobacteria</taxon>
        <taxon>Hyphomicrobiales</taxon>
        <taxon>Methylobacteriaceae</taxon>
        <taxon>Methylobacterium</taxon>
    </lineage>
</organism>
<feature type="transmembrane region" description="Helical" evidence="1">
    <location>
        <begin position="18"/>
        <end position="38"/>
    </location>
</feature>
<keyword evidence="1" id="KW-0812">Transmembrane</keyword>
<reference evidence="2" key="2">
    <citation type="submission" date="2021-08" db="EMBL/GenBank/DDBJ databases">
        <authorList>
            <person name="Tani A."/>
            <person name="Ola A."/>
            <person name="Ogura Y."/>
            <person name="Katsura K."/>
            <person name="Hayashi T."/>
        </authorList>
    </citation>
    <scope>NUCLEOTIDE SEQUENCE</scope>
    <source>
        <strain evidence="2">DSM 19015</strain>
    </source>
</reference>
<evidence type="ECO:0000313" key="2">
    <source>
        <dbReference type="EMBL" id="GJD93434.1"/>
    </source>
</evidence>
<proteinExistence type="predicted"/>
<dbReference type="Proteomes" id="UP001055125">
    <property type="component" value="Unassembled WGS sequence"/>
</dbReference>
<reference evidence="2" key="1">
    <citation type="journal article" date="2021" name="Front. Microbiol.">
        <title>Comprehensive Comparative Genomics and Phenotyping of Methylobacterium Species.</title>
        <authorList>
            <person name="Alessa O."/>
            <person name="Ogura Y."/>
            <person name="Fujitani Y."/>
            <person name="Takami H."/>
            <person name="Hayashi T."/>
            <person name="Sahin N."/>
            <person name="Tani A."/>
        </authorList>
    </citation>
    <scope>NUCLEOTIDE SEQUENCE</scope>
    <source>
        <strain evidence="2">DSM 19015</strain>
    </source>
</reference>
<evidence type="ECO:0000313" key="3">
    <source>
        <dbReference type="Proteomes" id="UP001055125"/>
    </source>
</evidence>
<keyword evidence="1" id="KW-1133">Transmembrane helix</keyword>
<accession>A0ABQ4RUQ7</accession>
<evidence type="ECO:0000256" key="1">
    <source>
        <dbReference type="SAM" id="Phobius"/>
    </source>
</evidence>
<gene>
    <name evidence="2" type="ORF">OCOJLMKI_0628</name>
</gene>
<name>A0ABQ4RUQ7_9HYPH</name>
<protein>
    <submittedName>
        <fullName evidence="2">Uncharacterized protein</fullName>
    </submittedName>
</protein>
<keyword evidence="3" id="KW-1185">Reference proteome</keyword>
<dbReference type="EMBL" id="BPQP01000008">
    <property type="protein sequence ID" value="GJD93434.1"/>
    <property type="molecule type" value="Genomic_DNA"/>
</dbReference>
<sequence length="45" mass="4965">MHDINHGQERVRSSKTGYILAGLLVLALIAFTSYFVLIPSPLPPQ</sequence>
<comment type="caution">
    <text evidence="2">The sequence shown here is derived from an EMBL/GenBank/DDBJ whole genome shotgun (WGS) entry which is preliminary data.</text>
</comment>
<dbReference type="RefSeq" id="WP_238242641.1">
    <property type="nucleotide sequence ID" value="NZ_BPQP01000008.1"/>
</dbReference>
<keyword evidence="1" id="KW-0472">Membrane</keyword>